<dbReference type="RefSeq" id="WP_120950265.1">
    <property type="nucleotide sequence ID" value="NZ_RBIR01000001.1"/>
</dbReference>
<dbReference type="EMBL" id="RBIR01000001">
    <property type="protein sequence ID" value="RKR30177.1"/>
    <property type="molecule type" value="Genomic_DNA"/>
</dbReference>
<name>A0A495FN61_9MICC</name>
<evidence type="ECO:0000313" key="2">
    <source>
        <dbReference type="EMBL" id="RKR30177.1"/>
    </source>
</evidence>
<accession>A0A495FN61</accession>
<organism evidence="2 3">
    <name type="scientific">Arthrobacter oryzae</name>
    <dbReference type="NCBI Taxonomy" id="409290"/>
    <lineage>
        <taxon>Bacteria</taxon>
        <taxon>Bacillati</taxon>
        <taxon>Actinomycetota</taxon>
        <taxon>Actinomycetes</taxon>
        <taxon>Micrococcales</taxon>
        <taxon>Micrococcaceae</taxon>
        <taxon>Arthrobacter</taxon>
    </lineage>
</organism>
<dbReference type="Proteomes" id="UP000276055">
    <property type="component" value="Unassembled WGS sequence"/>
</dbReference>
<dbReference type="OrthoDB" id="4951210at2"/>
<evidence type="ECO:0000256" key="1">
    <source>
        <dbReference type="SAM" id="MobiDB-lite"/>
    </source>
</evidence>
<reference evidence="2 3" key="1">
    <citation type="submission" date="2018-10" db="EMBL/GenBank/DDBJ databases">
        <title>Genomic Encyclopedia of Type Strains, Phase IV (KMG-IV): sequencing the most valuable type-strain genomes for metagenomic binning, comparative biology and taxonomic classification.</title>
        <authorList>
            <person name="Goeker M."/>
        </authorList>
    </citation>
    <scope>NUCLEOTIDE SEQUENCE [LARGE SCALE GENOMIC DNA]</scope>
    <source>
        <strain evidence="2 3">DSM 25586</strain>
    </source>
</reference>
<comment type="caution">
    <text evidence="2">The sequence shown here is derived from an EMBL/GenBank/DDBJ whole genome shotgun (WGS) entry which is preliminary data.</text>
</comment>
<sequence length="106" mass="11692">MTLAPEAPIQTRELHVRTGPAGKPLAVRHDGKIWLVDPETEPQHWLGRTAGRDGRRASAAESGDPVGVEYWRIQVRLGSSSALRTFTLRREPSGGRWLLDDINDAG</sequence>
<dbReference type="AlphaFoldDB" id="A0A495FN61"/>
<proteinExistence type="predicted"/>
<feature type="region of interest" description="Disordered" evidence="1">
    <location>
        <begin position="44"/>
        <end position="63"/>
    </location>
</feature>
<evidence type="ECO:0000313" key="3">
    <source>
        <dbReference type="Proteomes" id="UP000276055"/>
    </source>
</evidence>
<protein>
    <submittedName>
        <fullName evidence="2">Uncharacterized protein</fullName>
    </submittedName>
</protein>
<gene>
    <name evidence="2" type="ORF">C8D78_0497</name>
</gene>